<dbReference type="EMBL" id="CADCTG010000208">
    <property type="protein sequence ID" value="CAA9264011.1"/>
    <property type="molecule type" value="Genomic_DNA"/>
</dbReference>
<evidence type="ECO:0000313" key="2">
    <source>
        <dbReference type="EMBL" id="CAA9264011.1"/>
    </source>
</evidence>
<name>A0A6J4IWZ1_9PROT</name>
<proteinExistence type="predicted"/>
<reference evidence="2" key="1">
    <citation type="submission" date="2020-02" db="EMBL/GenBank/DDBJ databases">
        <authorList>
            <person name="Meier V. D."/>
        </authorList>
    </citation>
    <scope>NUCLEOTIDE SEQUENCE</scope>
    <source>
        <strain evidence="2">AVDCRST_MAG08</strain>
    </source>
</reference>
<protein>
    <submittedName>
        <fullName evidence="2">High-affinity branched-chain amino acid transport system permease protein LivH</fullName>
    </submittedName>
</protein>
<dbReference type="AlphaFoldDB" id="A0A6J4IWZ1"/>
<feature type="compositionally biased region" description="Low complexity" evidence="1">
    <location>
        <begin position="270"/>
        <end position="286"/>
    </location>
</feature>
<feature type="compositionally biased region" description="Low complexity" evidence="1">
    <location>
        <begin position="240"/>
        <end position="249"/>
    </location>
</feature>
<feature type="region of interest" description="Disordered" evidence="1">
    <location>
        <begin position="222"/>
        <end position="250"/>
    </location>
</feature>
<feature type="compositionally biased region" description="Basic residues" evidence="1">
    <location>
        <begin position="224"/>
        <end position="239"/>
    </location>
</feature>
<organism evidence="2">
    <name type="scientific">uncultured Acetobacteraceae bacterium</name>
    <dbReference type="NCBI Taxonomy" id="169975"/>
    <lineage>
        <taxon>Bacteria</taxon>
        <taxon>Pseudomonadati</taxon>
        <taxon>Pseudomonadota</taxon>
        <taxon>Alphaproteobacteria</taxon>
        <taxon>Acetobacterales</taxon>
        <taxon>Acetobacteraceae</taxon>
        <taxon>environmental samples</taxon>
    </lineage>
</organism>
<sequence length="286" mass="31673">VRRHHDVRPRHRRGLCDDRRDLQRDVLGLARHELHRGAARHARRRARGGVHRRARNAGHPRFRAHPRGLCPGGRADRDCCGPASAEEPGAAFVCAVDPGAGADDPAVRRHTMEHRAATLPAPAGLRRRRARRREVLVADPGLPGDGGRPRGPLSPHAGRPRLPRHRRGQLRGPRARPSRTQSAHGQLCVGGGDRRPCRLRLGPVAAGLLRQWRPAELLRVRAGGARRPRQQPRRHHQRAGARSVPAGGELHLRRRLRLRRSLRRLHRGAAGRAARTVRRAGAAAGM</sequence>
<accession>A0A6J4IWZ1</accession>
<evidence type="ECO:0000256" key="1">
    <source>
        <dbReference type="SAM" id="MobiDB-lite"/>
    </source>
</evidence>
<gene>
    <name evidence="2" type="ORF">AVDCRST_MAG08-2829</name>
</gene>
<feature type="non-terminal residue" evidence="2">
    <location>
        <position position="286"/>
    </location>
</feature>
<feature type="non-terminal residue" evidence="2">
    <location>
        <position position="1"/>
    </location>
</feature>
<feature type="region of interest" description="Disordered" evidence="1">
    <location>
        <begin position="267"/>
        <end position="286"/>
    </location>
</feature>
<feature type="compositionally biased region" description="Basic residues" evidence="1">
    <location>
        <begin position="158"/>
        <end position="177"/>
    </location>
</feature>
<feature type="region of interest" description="Disordered" evidence="1">
    <location>
        <begin position="135"/>
        <end position="195"/>
    </location>
</feature>